<dbReference type="Gene3D" id="3.30.70.1230">
    <property type="entry name" value="Nucleotide cyclase"/>
    <property type="match status" value="1"/>
</dbReference>
<keyword evidence="4" id="KW-1185">Reference proteome</keyword>
<feature type="repeat" description="TPR" evidence="1">
    <location>
        <begin position="576"/>
        <end position="607"/>
    </location>
</feature>
<keyword evidence="1" id="KW-0802">TPR repeat</keyword>
<dbReference type="InterPro" id="IPR029787">
    <property type="entry name" value="Nucleotide_cyclase"/>
</dbReference>
<dbReference type="InterPro" id="IPR011990">
    <property type="entry name" value="TPR-like_helical_dom_sf"/>
</dbReference>
<dbReference type="Proteomes" id="UP001589813">
    <property type="component" value="Unassembled WGS sequence"/>
</dbReference>
<organism evidence="3 4">
    <name type="scientific">Rheinheimera tilapiae</name>
    <dbReference type="NCBI Taxonomy" id="875043"/>
    <lineage>
        <taxon>Bacteria</taxon>
        <taxon>Pseudomonadati</taxon>
        <taxon>Pseudomonadota</taxon>
        <taxon>Gammaproteobacteria</taxon>
        <taxon>Chromatiales</taxon>
        <taxon>Chromatiaceae</taxon>
        <taxon>Rheinheimera</taxon>
    </lineage>
</organism>
<evidence type="ECO:0000259" key="2">
    <source>
        <dbReference type="PROSITE" id="PS50125"/>
    </source>
</evidence>
<protein>
    <submittedName>
        <fullName evidence="3">Tetratricopeptide repeat protein</fullName>
    </submittedName>
</protein>
<feature type="repeat" description="TPR" evidence="1">
    <location>
        <begin position="473"/>
        <end position="506"/>
    </location>
</feature>
<sequence>MQTENLTILFVDIAGFTATTNRQSRRQNASLLQNFESLLKPQIKKFSGQLVKSIGDALLLSFRSPTDAMLCACRMQDRLALYRQQHPDEHPIVIRIAAHLGEVRIARHDIFGEAVNLAARIEAVTPPGEIYLSEAVYLAMNKTEVMVQSAGQYQLDGFDHPLHLYKVQQDPSVDLPFGSLQAELLPAYAQRRWAALALLPLLGLGAVATVYLREQPLDPATLPAATIRSSQYVTLDLNAISDSQLPAEHRFGLQQALEQAIQRIPGLYLAADDGARPADYKIQVQLDTRVFPAPAELKFMLERSATPAKLQWAIQWSGQQQQQTLHQVQQQLIQLLSQASGMAALSQPMPDFDVPDSFYQQYLQASQWLRQGEQSQNPQLLVQSRDQLQRIVTALPEFRAGRQALCNTLLHLFEWREDQSQLRAAASHCQTLVQGPADSDDWLAYGRWLALQQDKQAASKALLQALSTNPKSGQAYALLSRLYLQDNQPLEAELVLKRAVSLQPDYWPAIQLMAVFQLEQGQLQAAVANFKKVVLLAPDNAIALTNLGSAYLYSGQLQAAADTYKAALQIQPEPFIQANLATVYYYLGRLQEAITLYQQALKTSPDEYEFHGNIADAYRQNQQTDEAQLHYQLALQALAQKPTLTARELALKAHYLSASGDSINSQKQISLALQQQQNNAETWLLDALMKARQGDNPAALLSAKQAVQLGFPAKLLAVEPDLRALADDPQFLALLSQ</sequence>
<gene>
    <name evidence="3" type="ORF">ACFFJP_14315</name>
</gene>
<dbReference type="SUPFAM" id="SSF48452">
    <property type="entry name" value="TPR-like"/>
    <property type="match status" value="2"/>
</dbReference>
<dbReference type="PANTHER" id="PTHR43081:SF19">
    <property type="entry name" value="PH-SENSITIVE ADENYLATE CYCLASE RV1264"/>
    <property type="match status" value="1"/>
</dbReference>
<dbReference type="Pfam" id="PF13432">
    <property type="entry name" value="TPR_16"/>
    <property type="match status" value="3"/>
</dbReference>
<dbReference type="Gene3D" id="1.25.40.10">
    <property type="entry name" value="Tetratricopeptide repeat domain"/>
    <property type="match status" value="3"/>
</dbReference>
<reference evidence="3 4" key="1">
    <citation type="submission" date="2024-09" db="EMBL/GenBank/DDBJ databases">
        <authorList>
            <person name="Sun Q."/>
            <person name="Mori K."/>
        </authorList>
    </citation>
    <scope>NUCLEOTIDE SEQUENCE [LARGE SCALE GENOMIC DNA]</scope>
    <source>
        <strain evidence="3 4">KCTC 23315</strain>
    </source>
</reference>
<dbReference type="SMART" id="SM00028">
    <property type="entry name" value="TPR"/>
    <property type="match status" value="6"/>
</dbReference>
<proteinExistence type="predicted"/>
<dbReference type="CDD" id="cd07302">
    <property type="entry name" value="CHD"/>
    <property type="match status" value="1"/>
</dbReference>
<dbReference type="PANTHER" id="PTHR43081">
    <property type="entry name" value="ADENYLATE CYCLASE, TERMINAL-DIFFERENTIATION SPECIFIC-RELATED"/>
    <property type="match status" value="1"/>
</dbReference>
<dbReference type="InterPro" id="IPR019734">
    <property type="entry name" value="TPR_rpt"/>
</dbReference>
<dbReference type="InterPro" id="IPR050697">
    <property type="entry name" value="Adenylyl/Guanylyl_Cyclase_3/4"/>
</dbReference>
<feature type="repeat" description="TPR" evidence="1">
    <location>
        <begin position="541"/>
        <end position="574"/>
    </location>
</feature>
<dbReference type="Pfam" id="PF00211">
    <property type="entry name" value="Guanylate_cyc"/>
    <property type="match status" value="1"/>
</dbReference>
<accession>A0ABV6BF15</accession>
<dbReference type="SUPFAM" id="SSF55073">
    <property type="entry name" value="Nucleotide cyclase"/>
    <property type="match status" value="1"/>
</dbReference>
<evidence type="ECO:0000313" key="4">
    <source>
        <dbReference type="Proteomes" id="UP001589813"/>
    </source>
</evidence>
<feature type="domain" description="Guanylate cyclase" evidence="2">
    <location>
        <begin position="7"/>
        <end position="122"/>
    </location>
</feature>
<evidence type="ECO:0000313" key="3">
    <source>
        <dbReference type="EMBL" id="MFC0049466.1"/>
    </source>
</evidence>
<dbReference type="InterPro" id="IPR001054">
    <property type="entry name" value="A/G_cyclase"/>
</dbReference>
<dbReference type="SMART" id="SM00044">
    <property type="entry name" value="CYCc"/>
    <property type="match status" value="1"/>
</dbReference>
<dbReference type="PROSITE" id="PS50293">
    <property type="entry name" value="TPR_REGION"/>
    <property type="match status" value="2"/>
</dbReference>
<dbReference type="PROSITE" id="PS50125">
    <property type="entry name" value="GUANYLATE_CYCLASE_2"/>
    <property type="match status" value="1"/>
</dbReference>
<comment type="caution">
    <text evidence="3">The sequence shown here is derived from an EMBL/GenBank/DDBJ whole genome shotgun (WGS) entry which is preliminary data.</text>
</comment>
<dbReference type="EMBL" id="JBHLXP010000003">
    <property type="protein sequence ID" value="MFC0049466.1"/>
    <property type="molecule type" value="Genomic_DNA"/>
</dbReference>
<name>A0ABV6BF15_9GAMM</name>
<dbReference type="RefSeq" id="WP_377245354.1">
    <property type="nucleotide sequence ID" value="NZ_JBHLXP010000003.1"/>
</dbReference>
<evidence type="ECO:0000256" key="1">
    <source>
        <dbReference type="PROSITE-ProRule" id="PRU00339"/>
    </source>
</evidence>
<dbReference type="PROSITE" id="PS50005">
    <property type="entry name" value="TPR"/>
    <property type="match status" value="3"/>
</dbReference>